<proteinExistence type="predicted"/>
<name>A0A815JFS9_9BILA</name>
<dbReference type="Proteomes" id="UP000663864">
    <property type="component" value="Unassembled WGS sequence"/>
</dbReference>
<comment type="caution">
    <text evidence="2">The sequence shown here is derived from an EMBL/GenBank/DDBJ whole genome shotgun (WGS) entry which is preliminary data.</text>
</comment>
<accession>A0A815JFS9</accession>
<keyword evidence="1" id="KW-0472">Membrane</keyword>
<reference evidence="2" key="1">
    <citation type="submission" date="2021-02" db="EMBL/GenBank/DDBJ databases">
        <authorList>
            <person name="Nowell W R."/>
        </authorList>
    </citation>
    <scope>NUCLEOTIDE SEQUENCE</scope>
</reference>
<dbReference type="EMBL" id="CAJNOT010003317">
    <property type="protein sequence ID" value="CAF1377341.1"/>
    <property type="molecule type" value="Genomic_DNA"/>
</dbReference>
<sequence length="174" mass="20380">MVSLVNDIRKNRAPLFYWSLGAGFITTVSVITFGYFYYSYRIRQRTKESIKKGEVERIISTEGLTSQELEKAIDLLQKQRIHEQIQIDNFERYKKLRNKRREQEVSYTKSSSTIRKPTTITTLSNFKCQICGMSFHVKHSYLSHLKKCSNQNSVQLKHVVNFATKTTTNIKESK</sequence>
<evidence type="ECO:0000256" key="1">
    <source>
        <dbReference type="SAM" id="Phobius"/>
    </source>
</evidence>
<protein>
    <submittedName>
        <fullName evidence="2">Uncharacterized protein</fullName>
    </submittedName>
</protein>
<dbReference type="AlphaFoldDB" id="A0A815JFS9"/>
<organism evidence="2 3">
    <name type="scientific">Rotaria sordida</name>
    <dbReference type="NCBI Taxonomy" id="392033"/>
    <lineage>
        <taxon>Eukaryota</taxon>
        <taxon>Metazoa</taxon>
        <taxon>Spiralia</taxon>
        <taxon>Gnathifera</taxon>
        <taxon>Rotifera</taxon>
        <taxon>Eurotatoria</taxon>
        <taxon>Bdelloidea</taxon>
        <taxon>Philodinida</taxon>
        <taxon>Philodinidae</taxon>
        <taxon>Rotaria</taxon>
    </lineage>
</organism>
<keyword evidence="1" id="KW-1133">Transmembrane helix</keyword>
<keyword evidence="1" id="KW-0812">Transmembrane</keyword>
<gene>
    <name evidence="2" type="ORF">ZHD862_LOCUS31930</name>
</gene>
<evidence type="ECO:0000313" key="3">
    <source>
        <dbReference type="Proteomes" id="UP000663864"/>
    </source>
</evidence>
<evidence type="ECO:0000313" key="2">
    <source>
        <dbReference type="EMBL" id="CAF1377341.1"/>
    </source>
</evidence>
<feature type="transmembrane region" description="Helical" evidence="1">
    <location>
        <begin position="15"/>
        <end position="38"/>
    </location>
</feature>